<dbReference type="SUPFAM" id="SSF47781">
    <property type="entry name" value="RuvA domain 2-like"/>
    <property type="match status" value="3"/>
</dbReference>
<dbReference type="AlphaFoldDB" id="A0A5J4G145"/>
<gene>
    <name evidence="2" type="ORF">ULMS_28500</name>
</gene>
<dbReference type="Pfam" id="PF12836">
    <property type="entry name" value="HHH_3"/>
    <property type="match status" value="2"/>
</dbReference>
<keyword evidence="1" id="KW-1133">Transmembrane helix</keyword>
<evidence type="ECO:0008006" key="4">
    <source>
        <dbReference type="Google" id="ProtNLM"/>
    </source>
</evidence>
<dbReference type="EMBL" id="BKCF01000007">
    <property type="protein sequence ID" value="GEQ87342.1"/>
    <property type="molecule type" value="Genomic_DNA"/>
</dbReference>
<dbReference type="OrthoDB" id="981124at2"/>
<dbReference type="PANTHER" id="PTHR21180">
    <property type="entry name" value="ENDONUCLEASE/EXONUCLEASE/PHOSPHATASE FAMILY DOMAIN-CONTAINING PROTEIN 1"/>
    <property type="match status" value="1"/>
</dbReference>
<protein>
    <recommendedName>
        <fullName evidence="4">Helix-hairpin-helix domain-containing protein</fullName>
    </recommendedName>
</protein>
<dbReference type="GO" id="GO:0015627">
    <property type="term" value="C:type II protein secretion system complex"/>
    <property type="evidence" value="ECO:0007669"/>
    <property type="project" value="TreeGrafter"/>
</dbReference>
<feature type="transmembrane region" description="Helical" evidence="1">
    <location>
        <begin position="16"/>
        <end position="35"/>
    </location>
</feature>
<dbReference type="Proteomes" id="UP000326994">
    <property type="component" value="Unassembled WGS sequence"/>
</dbReference>
<evidence type="ECO:0000256" key="1">
    <source>
        <dbReference type="SAM" id="Phobius"/>
    </source>
</evidence>
<name>A0A5J4G145_9FLAO</name>
<dbReference type="InterPro" id="IPR051675">
    <property type="entry name" value="Endo/Exo/Phosphatase_dom_1"/>
</dbReference>
<dbReference type="GO" id="GO:0015628">
    <property type="term" value="P:protein secretion by the type II secretion system"/>
    <property type="evidence" value="ECO:0007669"/>
    <property type="project" value="TreeGrafter"/>
</dbReference>
<evidence type="ECO:0000313" key="2">
    <source>
        <dbReference type="EMBL" id="GEQ87342.1"/>
    </source>
</evidence>
<reference evidence="2 3" key="1">
    <citation type="submission" date="2019-08" db="EMBL/GenBank/DDBJ databases">
        <title>Ulvibacter marinistellae sp. nov., isolated from a starfish, Patiria pectinifera.</title>
        <authorList>
            <person name="Kawano K."/>
            <person name="Ushijima N."/>
            <person name="Kihara M."/>
            <person name="Itoh H."/>
        </authorList>
    </citation>
    <scope>NUCLEOTIDE SEQUENCE [LARGE SCALE GENOMIC DNA]</scope>
    <source>
        <strain evidence="2 3">KK4</strain>
    </source>
</reference>
<organism evidence="2 3">
    <name type="scientific">Patiriisocius marinistellae</name>
    <dbReference type="NCBI Taxonomy" id="2494560"/>
    <lineage>
        <taxon>Bacteria</taxon>
        <taxon>Pseudomonadati</taxon>
        <taxon>Bacteroidota</taxon>
        <taxon>Flavobacteriia</taxon>
        <taxon>Flavobacteriales</taxon>
        <taxon>Flavobacteriaceae</taxon>
        <taxon>Patiriisocius</taxon>
    </lineage>
</organism>
<comment type="caution">
    <text evidence="2">The sequence shown here is derived from an EMBL/GenBank/DDBJ whole genome shotgun (WGS) entry which is preliminary data.</text>
</comment>
<sequence>MKKFKSHFEYSKDERSGIFILCLFIIGLLVFLKFYKPTQVPLLDTSSPQIVSIQREIDSLKLVAIEKRKPKIFPFNPNFITDYKAYTLGLSTQEFDRLKKFRNTNKWVNSVADFKRVTQVNDSVLNKISPYFKFPEWVTNPKIKYSSSTSFPKKNFKEYDKELPFAEKVDLNIATAEQLKKIYGIGPALSVRIVEERQKLGGFSNDDQLYGVWGLKDSVVKKTLLRFTVKTPKVIERMNINTASASDIATIKGISFDFATEIWEFVTLRERINNLNELEKIDGMTTSRLKLIALYLSVE</sequence>
<keyword evidence="1" id="KW-0812">Transmembrane</keyword>
<keyword evidence="3" id="KW-1185">Reference proteome</keyword>
<dbReference type="Gene3D" id="1.10.150.320">
    <property type="entry name" value="Photosystem II 12 kDa extrinsic protein"/>
    <property type="match status" value="1"/>
</dbReference>
<evidence type="ECO:0000313" key="3">
    <source>
        <dbReference type="Proteomes" id="UP000326994"/>
    </source>
</evidence>
<dbReference type="PANTHER" id="PTHR21180:SF32">
    <property type="entry name" value="ENDONUCLEASE_EXONUCLEASE_PHOSPHATASE FAMILY DOMAIN-CONTAINING PROTEIN 1"/>
    <property type="match status" value="1"/>
</dbReference>
<dbReference type="Gene3D" id="1.10.150.280">
    <property type="entry name" value="AF1531-like domain"/>
    <property type="match status" value="1"/>
</dbReference>
<accession>A0A5J4G145</accession>
<keyword evidence="1" id="KW-0472">Membrane</keyword>
<dbReference type="RefSeq" id="WP_151895258.1">
    <property type="nucleotide sequence ID" value="NZ_BKCF01000007.1"/>
</dbReference>
<dbReference type="InterPro" id="IPR010994">
    <property type="entry name" value="RuvA_2-like"/>
</dbReference>
<proteinExistence type="predicted"/>